<dbReference type="EMBL" id="SHBG01000004">
    <property type="protein sequence ID" value="RZO25443.1"/>
    <property type="molecule type" value="Genomic_DNA"/>
</dbReference>
<sequence>MQELIEAKFSIGNVIKHKFLNFRGVIFDLDPSFNNTEEWYKAIPKNIRPKKDQPFYHIFAENEEIFYIAYVSEQNLLDDLKGGPASHPDIKKIFSHFNGKSYIPHGVTTN</sequence>
<dbReference type="GO" id="GO:0003677">
    <property type="term" value="F:DNA binding"/>
    <property type="evidence" value="ECO:0007669"/>
    <property type="project" value="UniProtKB-UniRule"/>
</dbReference>
<dbReference type="SUPFAM" id="SSF141255">
    <property type="entry name" value="YccV-like"/>
    <property type="match status" value="1"/>
</dbReference>
<evidence type="ECO:0000259" key="2">
    <source>
        <dbReference type="SMART" id="SM00992"/>
    </source>
</evidence>
<reference evidence="3 4" key="1">
    <citation type="submission" date="2019-02" db="EMBL/GenBank/DDBJ databases">
        <title>Prokaryotic population dynamics and viral predation in marine succession experiment using metagenomics: the confinement effect.</title>
        <authorList>
            <person name="Haro-Moreno J.M."/>
            <person name="Rodriguez-Valera F."/>
            <person name="Lopez-Perez M."/>
        </authorList>
    </citation>
    <scope>NUCLEOTIDE SEQUENCE [LARGE SCALE GENOMIC DNA]</scope>
    <source>
        <strain evidence="3">MED-G161</strain>
    </source>
</reference>
<dbReference type="PANTHER" id="PTHR48439:SF1">
    <property type="entry name" value="HEMIMETHYLATED DNA-BINDING DOMAIN-CONTAINING PROTEIN"/>
    <property type="match status" value="1"/>
</dbReference>
<accession>A0A520MW51</accession>
<dbReference type="Gene3D" id="2.30.30.390">
    <property type="entry name" value="Hemimethylated DNA-binding domain"/>
    <property type="match status" value="1"/>
</dbReference>
<gene>
    <name evidence="3" type="primary">hspQ</name>
    <name evidence="3" type="ORF">EVA94_00710</name>
</gene>
<dbReference type="InterPro" id="IPR011722">
    <property type="entry name" value="Hemimethylated_DNA-bd_dom"/>
</dbReference>
<dbReference type="InterPro" id="IPR036623">
    <property type="entry name" value="Hemimethylated_DNA-bd_sf"/>
</dbReference>
<organism evidence="3 4">
    <name type="scientific">SAR86 cluster bacterium</name>
    <dbReference type="NCBI Taxonomy" id="2030880"/>
    <lineage>
        <taxon>Bacteria</taxon>
        <taxon>Pseudomonadati</taxon>
        <taxon>Pseudomonadota</taxon>
        <taxon>Gammaproteobacteria</taxon>
        <taxon>SAR86 cluster</taxon>
    </lineage>
</organism>
<dbReference type="InterPro" id="IPR053189">
    <property type="entry name" value="Clp_protease_adapter_ClpF"/>
</dbReference>
<dbReference type="Pfam" id="PF08755">
    <property type="entry name" value="YccV-like"/>
    <property type="match status" value="1"/>
</dbReference>
<feature type="domain" description="Hemimethylated DNA-binding" evidence="2">
    <location>
        <begin position="6"/>
        <end position="105"/>
    </location>
</feature>
<evidence type="ECO:0000256" key="1">
    <source>
        <dbReference type="NCBIfam" id="TIGR02097"/>
    </source>
</evidence>
<keyword evidence="3" id="KW-0346">Stress response</keyword>
<dbReference type="AlphaFoldDB" id="A0A520MW51"/>
<evidence type="ECO:0000313" key="3">
    <source>
        <dbReference type="EMBL" id="RZO25443.1"/>
    </source>
</evidence>
<dbReference type="NCBIfam" id="TIGR02097">
    <property type="entry name" value="yccV"/>
    <property type="match status" value="1"/>
</dbReference>
<dbReference type="PANTHER" id="PTHR48439">
    <property type="entry name" value="HEMIMETHYLATED DNA-BINDING DOMAIN-CONTAINING PROTEIN"/>
    <property type="match status" value="1"/>
</dbReference>
<dbReference type="SMART" id="SM00992">
    <property type="entry name" value="YccV-like"/>
    <property type="match status" value="1"/>
</dbReference>
<proteinExistence type="predicted"/>
<protein>
    <recommendedName>
        <fullName evidence="1">Heat shock protein HspQ</fullName>
    </recommendedName>
</protein>
<comment type="caution">
    <text evidence="3">The sequence shown here is derived from an EMBL/GenBank/DDBJ whole genome shotgun (WGS) entry which is preliminary data.</text>
</comment>
<evidence type="ECO:0000313" key="4">
    <source>
        <dbReference type="Proteomes" id="UP000315498"/>
    </source>
</evidence>
<name>A0A520MW51_9GAMM</name>
<dbReference type="Proteomes" id="UP000315498">
    <property type="component" value="Unassembled WGS sequence"/>
</dbReference>